<feature type="compositionally biased region" description="Polar residues" evidence="1">
    <location>
        <begin position="574"/>
        <end position="592"/>
    </location>
</feature>
<dbReference type="EMBL" id="CAJHUC010001185">
    <property type="protein sequence ID" value="CAD7700146.1"/>
    <property type="molecule type" value="Genomic_DNA"/>
</dbReference>
<evidence type="ECO:0000259" key="2">
    <source>
        <dbReference type="Pfam" id="PF22494"/>
    </source>
</evidence>
<keyword evidence="4" id="KW-1185">Reference proteome</keyword>
<dbReference type="InterPro" id="IPR015943">
    <property type="entry name" value="WD40/YVTN_repeat-like_dom_sf"/>
</dbReference>
<name>A0A8S1IYM2_9CHLO</name>
<dbReference type="InterPro" id="IPR055188">
    <property type="entry name" value="Choice_anch_I"/>
</dbReference>
<dbReference type="PANTHER" id="PTHR46928">
    <property type="entry name" value="MESENCHYME-SPECIFIC CELL SURFACE GLYCOPROTEIN"/>
    <property type="match status" value="1"/>
</dbReference>
<dbReference type="InterPro" id="IPR052956">
    <property type="entry name" value="Mesenchyme-surface_protein"/>
</dbReference>
<dbReference type="SUPFAM" id="SSF51004">
    <property type="entry name" value="C-terminal (heme d1) domain of cytochrome cd1-nitrite reductase"/>
    <property type="match status" value="2"/>
</dbReference>
<accession>A0A8S1IYM2</accession>
<feature type="region of interest" description="Disordered" evidence="1">
    <location>
        <begin position="1"/>
        <end position="77"/>
    </location>
</feature>
<evidence type="ECO:0000313" key="3">
    <source>
        <dbReference type="EMBL" id="CAD7700146.1"/>
    </source>
</evidence>
<protein>
    <recommendedName>
        <fullName evidence="2">Choice-of-anchor I domain-containing protein</fullName>
    </recommendedName>
</protein>
<sequence>MYTFRDSARPAGSLRGATRPKSHNYAQRRNDDLLRPPIPRWLNSARGAIASHSAPRAKPFKKIWPPGGKPRPEPVRPVWGSPDPVVLERISQTYLPFQFSPAGDPVFCLGEAAAEQLAYDSAARVVYVSGNKLLRVLDIEDPANPITSVTVDVPNEVTDVYWCGDYVAATIPADPESLPGFVFIFSAYKRESPEAGLPLLAQVKVGALPDALAFTPDCATILVANEAEAGVNKKGKFSNPEGTVSIIDVAATVEAAGSGGDVQDAVKTVDFKFMNKDADSYTEKGVRWIWRGQGLDSKKKAKKETFSRDIEPEQVVPSKDGKRVYINLQENNAMAVLDLETMKITSVTSYGMKDFSTAGNEVDLIEDGKFELKNWPAKGLYQPDVIKVFEHEGKRYIATANEGDIKKYGEDQNITEWLEKREGAAFEGLTRKTIDASTEQALVDEGQLAAVTFSGVDGLSGKKKGGNDTYNELVLYGGRSFSIFLEEDLSLVYDSGSLFESVVGKYFAWTYNTDDPDSWCTRAPAPTVESAFPNGEALMDPQLLEEDLAQAVIDADAFAMSPNPEADGLEEPSNALTSKPSDTFDTESTSKGPQPEALEIGFLGDRRILISTVEKGGVLFVFDISDPTAPVWQSAVYPGAHGATYAELYNSMTLADLDPEGLDLISAEDSPIGEPLLLVSGAVSGSVSIYKITTAQVADDCPNGEPVFEDDGTKATVVSSTTNC</sequence>
<feature type="domain" description="Choice-of-anchor I" evidence="2">
    <location>
        <begin position="581"/>
        <end position="692"/>
    </location>
</feature>
<dbReference type="InterPro" id="IPR011048">
    <property type="entry name" value="Haem_d1_sf"/>
</dbReference>
<dbReference type="OrthoDB" id="425936at2759"/>
<feature type="domain" description="Choice-of-anchor I" evidence="2">
    <location>
        <begin position="202"/>
        <end position="503"/>
    </location>
</feature>
<proteinExistence type="predicted"/>
<dbReference type="Pfam" id="PF22494">
    <property type="entry name" value="choice_anch_I"/>
    <property type="match status" value="2"/>
</dbReference>
<feature type="region of interest" description="Disordered" evidence="1">
    <location>
        <begin position="560"/>
        <end position="597"/>
    </location>
</feature>
<dbReference type="Proteomes" id="UP000708148">
    <property type="component" value="Unassembled WGS sequence"/>
</dbReference>
<dbReference type="PANTHER" id="PTHR46928:SF1">
    <property type="entry name" value="MESENCHYME-SPECIFIC CELL SURFACE GLYCOPROTEIN"/>
    <property type="match status" value="1"/>
</dbReference>
<evidence type="ECO:0000256" key="1">
    <source>
        <dbReference type="SAM" id="MobiDB-lite"/>
    </source>
</evidence>
<gene>
    <name evidence="3" type="ORF">OSTQU699_LOCUS5505</name>
</gene>
<organism evidence="3 4">
    <name type="scientific">Ostreobium quekettii</name>
    <dbReference type="NCBI Taxonomy" id="121088"/>
    <lineage>
        <taxon>Eukaryota</taxon>
        <taxon>Viridiplantae</taxon>
        <taxon>Chlorophyta</taxon>
        <taxon>core chlorophytes</taxon>
        <taxon>Ulvophyceae</taxon>
        <taxon>TCBD clade</taxon>
        <taxon>Bryopsidales</taxon>
        <taxon>Ostreobineae</taxon>
        <taxon>Ostreobiaceae</taxon>
        <taxon>Ostreobium</taxon>
    </lineage>
</organism>
<dbReference type="Gene3D" id="2.130.10.10">
    <property type="entry name" value="YVTN repeat-like/Quinoprotein amine dehydrogenase"/>
    <property type="match status" value="1"/>
</dbReference>
<evidence type="ECO:0000313" key="4">
    <source>
        <dbReference type="Proteomes" id="UP000708148"/>
    </source>
</evidence>
<comment type="caution">
    <text evidence="3">The sequence shown here is derived from an EMBL/GenBank/DDBJ whole genome shotgun (WGS) entry which is preliminary data.</text>
</comment>
<reference evidence="3" key="1">
    <citation type="submission" date="2020-12" db="EMBL/GenBank/DDBJ databases">
        <authorList>
            <person name="Iha C."/>
        </authorList>
    </citation>
    <scope>NUCLEOTIDE SEQUENCE</scope>
</reference>
<dbReference type="AlphaFoldDB" id="A0A8S1IYM2"/>